<evidence type="ECO:0000313" key="3">
    <source>
        <dbReference type="Proteomes" id="UP000001067"/>
    </source>
</evidence>
<accession>E3RDT3</accession>
<sequence>MAAPGEPSGLTLEGGTLQLDLTDTAPGKALEQRGGKCQSCHLAASNSIGAVCADDGGASSPGETQSVYHGHGTKSQSSRSPFQRRFPCPRGQQ</sequence>
<evidence type="ECO:0000256" key="1">
    <source>
        <dbReference type="SAM" id="MobiDB-lite"/>
    </source>
</evidence>
<reference evidence="2 3" key="1">
    <citation type="journal article" date="2010" name="Genome Biol.">
        <title>A first genome assembly of the barley fungal pathogen Pyrenophora teres f. teres.</title>
        <authorList>
            <person name="Ellwood S.R."/>
            <person name="Liu Z."/>
            <person name="Syme R.A."/>
            <person name="Lai Z."/>
            <person name="Hane J.K."/>
            <person name="Keiper F."/>
            <person name="Moffat C.S."/>
            <person name="Oliver R.P."/>
            <person name="Friesen T.L."/>
        </authorList>
    </citation>
    <scope>NUCLEOTIDE SEQUENCE [LARGE SCALE GENOMIC DNA]</scope>
    <source>
        <strain evidence="2 3">0-1</strain>
    </source>
</reference>
<dbReference type="Proteomes" id="UP000001067">
    <property type="component" value="Unassembled WGS sequence"/>
</dbReference>
<feature type="compositionally biased region" description="Low complexity" evidence="1">
    <location>
        <begin position="75"/>
        <end position="93"/>
    </location>
</feature>
<organism evidence="3">
    <name type="scientific">Pyrenophora teres f. teres (strain 0-1)</name>
    <name type="common">Barley net blotch fungus</name>
    <name type="synonym">Drechslera teres f. teres</name>
    <dbReference type="NCBI Taxonomy" id="861557"/>
    <lineage>
        <taxon>Eukaryota</taxon>
        <taxon>Fungi</taxon>
        <taxon>Dikarya</taxon>
        <taxon>Ascomycota</taxon>
        <taxon>Pezizomycotina</taxon>
        <taxon>Dothideomycetes</taxon>
        <taxon>Pleosporomycetidae</taxon>
        <taxon>Pleosporales</taxon>
        <taxon>Pleosporineae</taxon>
        <taxon>Pleosporaceae</taxon>
        <taxon>Pyrenophora</taxon>
    </lineage>
</organism>
<gene>
    <name evidence="2" type="ORF">PTT_02914</name>
</gene>
<dbReference type="KEGG" id="pte:PTT_02914"/>
<dbReference type="EMBL" id="GL532213">
    <property type="protein sequence ID" value="EFQ96116.1"/>
    <property type="molecule type" value="Genomic_DNA"/>
</dbReference>
<evidence type="ECO:0000313" key="2">
    <source>
        <dbReference type="EMBL" id="EFQ96116.1"/>
    </source>
</evidence>
<name>E3RDT3_PYRTT</name>
<proteinExistence type="predicted"/>
<dbReference type="AlphaFoldDB" id="E3RDT3"/>
<protein>
    <submittedName>
        <fullName evidence="2">Uncharacterized protein</fullName>
    </submittedName>
</protein>
<keyword evidence="3" id="KW-1185">Reference proteome</keyword>
<feature type="region of interest" description="Disordered" evidence="1">
    <location>
        <begin position="54"/>
        <end position="93"/>
    </location>
</feature>
<dbReference type="HOGENOM" id="CLU_2400804_0_0_1"/>